<dbReference type="InterPro" id="IPR050109">
    <property type="entry name" value="HTH-type_TetR-like_transc_reg"/>
</dbReference>
<keyword evidence="2" id="KW-0805">Transcription regulation</keyword>
<keyword evidence="1" id="KW-0678">Repressor</keyword>
<dbReference type="Proteomes" id="UP000222531">
    <property type="component" value="Unassembled WGS sequence"/>
</dbReference>
<dbReference type="InterPro" id="IPR039538">
    <property type="entry name" value="BetI_C"/>
</dbReference>
<evidence type="ECO:0000256" key="1">
    <source>
        <dbReference type="ARBA" id="ARBA00022491"/>
    </source>
</evidence>
<dbReference type="InterPro" id="IPR036271">
    <property type="entry name" value="Tet_transcr_reg_TetR-rel_C_sf"/>
</dbReference>
<gene>
    <name evidence="7" type="ORF">BLA24_31995</name>
</gene>
<dbReference type="PANTHER" id="PTHR30055:SF234">
    <property type="entry name" value="HTH-TYPE TRANSCRIPTIONAL REGULATOR BETI"/>
    <property type="match status" value="1"/>
</dbReference>
<dbReference type="Pfam" id="PF13977">
    <property type="entry name" value="TetR_C_6"/>
    <property type="match status" value="1"/>
</dbReference>
<dbReference type="EMBL" id="NHZO01000168">
    <property type="protein sequence ID" value="PHQ48070.1"/>
    <property type="molecule type" value="Genomic_DNA"/>
</dbReference>
<dbReference type="Gene3D" id="1.10.357.10">
    <property type="entry name" value="Tetracycline Repressor, domain 2"/>
    <property type="match status" value="1"/>
</dbReference>
<organism evidence="7 8">
    <name type="scientific">Streptomyces cinnamoneus</name>
    <name type="common">Streptoverticillium cinnamoneum</name>
    <dbReference type="NCBI Taxonomy" id="53446"/>
    <lineage>
        <taxon>Bacteria</taxon>
        <taxon>Bacillati</taxon>
        <taxon>Actinomycetota</taxon>
        <taxon>Actinomycetes</taxon>
        <taxon>Kitasatosporales</taxon>
        <taxon>Streptomycetaceae</taxon>
        <taxon>Streptomyces</taxon>
        <taxon>Streptomyces cinnamoneus group</taxon>
    </lineage>
</organism>
<evidence type="ECO:0000256" key="5">
    <source>
        <dbReference type="PROSITE-ProRule" id="PRU00335"/>
    </source>
</evidence>
<proteinExistence type="predicted"/>
<evidence type="ECO:0000313" key="7">
    <source>
        <dbReference type="EMBL" id="PHQ48070.1"/>
    </source>
</evidence>
<dbReference type="GO" id="GO:0000976">
    <property type="term" value="F:transcription cis-regulatory region binding"/>
    <property type="evidence" value="ECO:0007669"/>
    <property type="project" value="TreeGrafter"/>
</dbReference>
<keyword evidence="8" id="KW-1185">Reference proteome</keyword>
<reference evidence="7 8" key="1">
    <citation type="journal article" date="2017" name="Biochemistry">
        <title>Identification of the Biosynthetic Pathway for the Antibiotic Bicyclomycin.</title>
        <authorList>
            <person name="Patteson J."/>
            <person name="Cai W."/>
            <person name="Johnson R.A."/>
            <person name="Santa Maria K."/>
            <person name="Li B."/>
        </authorList>
    </citation>
    <scope>NUCLEOTIDE SEQUENCE [LARGE SCALE GENOMIC DNA]</scope>
    <source>
        <strain evidence="7 8">ATCC 21532</strain>
    </source>
</reference>
<dbReference type="SUPFAM" id="SSF48498">
    <property type="entry name" value="Tetracyclin repressor-like, C-terminal domain"/>
    <property type="match status" value="1"/>
</dbReference>
<protein>
    <submittedName>
        <fullName evidence="7">TetR family transcriptional regulator</fullName>
    </submittedName>
</protein>
<evidence type="ECO:0000256" key="2">
    <source>
        <dbReference type="ARBA" id="ARBA00023015"/>
    </source>
</evidence>
<keyword evidence="3 5" id="KW-0238">DNA-binding</keyword>
<evidence type="ECO:0000259" key="6">
    <source>
        <dbReference type="PROSITE" id="PS50977"/>
    </source>
</evidence>
<dbReference type="SUPFAM" id="SSF46689">
    <property type="entry name" value="Homeodomain-like"/>
    <property type="match status" value="1"/>
</dbReference>
<sequence>MPKIVDREARRQEVADAVFRVAARDGLENASLRKVADEAGLAIGSVRHYFTGHGELMTFAMEELARRIEHRVRGHADRILSPGARAGDRRAGMTELLAEFLPLDAARQEEATLWLAFTTAARTRPELRPRLDASHEGMHALLVRVLSEARRAGGLSEDADFDIEALRLAALLDGLTLQAVLRPGDVTPEAMRRVLTRHLDSLRHSG</sequence>
<feature type="domain" description="HTH tetR-type" evidence="6">
    <location>
        <begin position="8"/>
        <end position="68"/>
    </location>
</feature>
<keyword evidence="4" id="KW-0804">Transcription</keyword>
<accession>A0A2G1XA19</accession>
<comment type="caution">
    <text evidence="7">The sequence shown here is derived from an EMBL/GenBank/DDBJ whole genome shotgun (WGS) entry which is preliminary data.</text>
</comment>
<dbReference type="InterPro" id="IPR009057">
    <property type="entry name" value="Homeodomain-like_sf"/>
</dbReference>
<evidence type="ECO:0000313" key="8">
    <source>
        <dbReference type="Proteomes" id="UP000222531"/>
    </source>
</evidence>
<dbReference type="OrthoDB" id="9816296at2"/>
<dbReference type="AlphaFoldDB" id="A0A2G1XA19"/>
<dbReference type="RefSeq" id="WP_099202590.1">
    <property type="nucleotide sequence ID" value="NZ_NHZO01000168.1"/>
</dbReference>
<dbReference type="GO" id="GO:0003700">
    <property type="term" value="F:DNA-binding transcription factor activity"/>
    <property type="evidence" value="ECO:0007669"/>
    <property type="project" value="TreeGrafter"/>
</dbReference>
<name>A0A2G1XA19_STRCJ</name>
<dbReference type="PROSITE" id="PS50977">
    <property type="entry name" value="HTH_TETR_2"/>
    <property type="match status" value="1"/>
</dbReference>
<evidence type="ECO:0000256" key="4">
    <source>
        <dbReference type="ARBA" id="ARBA00023163"/>
    </source>
</evidence>
<evidence type="ECO:0000256" key="3">
    <source>
        <dbReference type="ARBA" id="ARBA00023125"/>
    </source>
</evidence>
<dbReference type="InterPro" id="IPR001647">
    <property type="entry name" value="HTH_TetR"/>
</dbReference>
<dbReference type="PANTHER" id="PTHR30055">
    <property type="entry name" value="HTH-TYPE TRANSCRIPTIONAL REGULATOR RUTR"/>
    <property type="match status" value="1"/>
</dbReference>
<feature type="DNA-binding region" description="H-T-H motif" evidence="5">
    <location>
        <begin position="31"/>
        <end position="50"/>
    </location>
</feature>